<dbReference type="AlphaFoldDB" id="W9S3A2"/>
<feature type="region of interest" description="Disordered" evidence="3">
    <location>
        <begin position="255"/>
        <end position="301"/>
    </location>
</feature>
<evidence type="ECO:0000256" key="2">
    <source>
        <dbReference type="ARBA" id="ARBA00022552"/>
    </source>
</evidence>
<dbReference type="Pfam" id="PF10273">
    <property type="entry name" value="WGG"/>
    <property type="match status" value="1"/>
</dbReference>
<feature type="region of interest" description="Disordered" evidence="3">
    <location>
        <begin position="124"/>
        <end position="184"/>
    </location>
</feature>
<accession>W9S3A2</accession>
<dbReference type="GO" id="GO:0006364">
    <property type="term" value="P:rRNA processing"/>
    <property type="evidence" value="ECO:0007669"/>
    <property type="project" value="UniProtKB-KW"/>
</dbReference>
<organism evidence="4 5">
    <name type="scientific">Morus notabilis</name>
    <dbReference type="NCBI Taxonomy" id="981085"/>
    <lineage>
        <taxon>Eukaryota</taxon>
        <taxon>Viridiplantae</taxon>
        <taxon>Streptophyta</taxon>
        <taxon>Embryophyta</taxon>
        <taxon>Tracheophyta</taxon>
        <taxon>Spermatophyta</taxon>
        <taxon>Magnoliopsida</taxon>
        <taxon>eudicotyledons</taxon>
        <taxon>Gunneridae</taxon>
        <taxon>Pentapetalae</taxon>
        <taxon>rosids</taxon>
        <taxon>fabids</taxon>
        <taxon>Rosales</taxon>
        <taxon>Moraceae</taxon>
        <taxon>Moreae</taxon>
        <taxon>Morus</taxon>
    </lineage>
</organism>
<proteinExistence type="inferred from homology"/>
<keyword evidence="5" id="KW-1185">Reference proteome</keyword>
<evidence type="ECO:0000256" key="1">
    <source>
        <dbReference type="ARBA" id="ARBA00006524"/>
    </source>
</evidence>
<keyword evidence="2" id="KW-0698">rRNA processing</keyword>
<dbReference type="Proteomes" id="UP000030645">
    <property type="component" value="Unassembled WGS sequence"/>
</dbReference>
<protein>
    <recommendedName>
        <fullName evidence="6">Pre-rRNA-processing protein TSR2-like protein</fullName>
    </recommendedName>
</protein>
<name>W9S3A2_9ROSA</name>
<dbReference type="PANTHER" id="PTHR21250">
    <property type="entry name" value="PRE-RRNA-PROCESSING PROTEIN TSR2 HOMOLOG"/>
    <property type="match status" value="1"/>
</dbReference>
<comment type="similarity">
    <text evidence="1">Belongs to the TSR2 family.</text>
</comment>
<feature type="compositionally biased region" description="Acidic residues" evidence="3">
    <location>
        <begin position="290"/>
        <end position="301"/>
    </location>
</feature>
<evidence type="ECO:0000256" key="3">
    <source>
        <dbReference type="SAM" id="MobiDB-lite"/>
    </source>
</evidence>
<feature type="compositionally biased region" description="Basic residues" evidence="3">
    <location>
        <begin position="276"/>
        <end position="285"/>
    </location>
</feature>
<feature type="compositionally biased region" description="Polar residues" evidence="3">
    <location>
        <begin position="160"/>
        <end position="172"/>
    </location>
</feature>
<evidence type="ECO:0000313" key="4">
    <source>
        <dbReference type="EMBL" id="EXC12066.1"/>
    </source>
</evidence>
<dbReference type="InterPro" id="IPR019398">
    <property type="entry name" value="Pre-rRNA_process_TSR2"/>
</dbReference>
<reference evidence="5" key="1">
    <citation type="submission" date="2013-01" db="EMBL/GenBank/DDBJ databases">
        <title>Draft Genome Sequence of a Mulberry Tree, Morus notabilis C.K. Schneid.</title>
        <authorList>
            <person name="He N."/>
            <person name="Zhao S."/>
        </authorList>
    </citation>
    <scope>NUCLEOTIDE SEQUENCE</scope>
</reference>
<feature type="compositionally biased region" description="Acidic residues" evidence="3">
    <location>
        <begin position="134"/>
        <end position="143"/>
    </location>
</feature>
<dbReference type="eggNOG" id="KOG4032">
    <property type="taxonomic scope" value="Eukaryota"/>
</dbReference>
<sequence>MKDEKKVLSAEAATALSEGIVLVLSRWSALQLAVDNEWGGRSSRLKADQIHSDVLSWFTHSSSEDLYIDDLENKLEEGLLSLNTMVDDGSIEEIAEKLMIMHEECMDGNFTSIEALRESNHRRVPVSHVRQVNDDDDDDDENMDERPDSIRNDGSPKMTVGSSKPVSNSNSEHMVVDEPEPGPSAEVEDGWVVWLPVGNQLVSWWLPSSHVKKLSLFSGNSSRSYRVFCPPPHIQKKRERGRKNNRLTLAHEVAGLARPGANTTELVEEKETPATKHSRPQKRRPNNCQVDDDTSEEEASA</sequence>
<evidence type="ECO:0008006" key="6">
    <source>
        <dbReference type="Google" id="ProtNLM"/>
    </source>
</evidence>
<gene>
    <name evidence="4" type="ORF">L484_006610</name>
</gene>
<evidence type="ECO:0000313" key="5">
    <source>
        <dbReference type="Proteomes" id="UP000030645"/>
    </source>
</evidence>
<dbReference type="STRING" id="981085.W9S3A2"/>
<dbReference type="EMBL" id="KE345709">
    <property type="protein sequence ID" value="EXC12066.1"/>
    <property type="molecule type" value="Genomic_DNA"/>
</dbReference>